<evidence type="ECO:0000256" key="6">
    <source>
        <dbReference type="ARBA" id="ARBA00022801"/>
    </source>
</evidence>
<feature type="domain" description="Nudix hydrolase" evidence="11">
    <location>
        <begin position="2"/>
        <end position="131"/>
    </location>
</feature>
<evidence type="ECO:0000256" key="5">
    <source>
        <dbReference type="ARBA" id="ARBA00022723"/>
    </source>
</evidence>
<dbReference type="InterPro" id="IPR020476">
    <property type="entry name" value="Nudix_hydrolase"/>
</dbReference>
<keyword evidence="8" id="KW-0520">NAD</keyword>
<accession>A0ABV6P252</accession>
<dbReference type="PANTHER" id="PTHR42904">
    <property type="entry name" value="NUDIX HYDROLASE, NUDC SUBFAMILY"/>
    <property type="match status" value="1"/>
</dbReference>
<evidence type="ECO:0000256" key="10">
    <source>
        <dbReference type="RuleBase" id="RU003476"/>
    </source>
</evidence>
<sequence>MPNALSPAVVMAVEHDDRLLLVRHTYGPHRDSWELVAGFVEPGETLEGAASRELWEETGLVPLRLTYTGSHPWSFSSPSVLLAGFAATVDVPTLRLDPGEIAQARWFTRAEIRALAPAELPSFPYTLSLIHQFLGP</sequence>
<dbReference type="Proteomes" id="UP001589894">
    <property type="component" value="Unassembled WGS sequence"/>
</dbReference>
<dbReference type="PROSITE" id="PS00893">
    <property type="entry name" value="NUDIX_BOX"/>
    <property type="match status" value="1"/>
</dbReference>
<dbReference type="EMBL" id="JBHLUE010000019">
    <property type="protein sequence ID" value="MFC0567021.1"/>
    <property type="molecule type" value="Genomic_DNA"/>
</dbReference>
<evidence type="ECO:0000313" key="13">
    <source>
        <dbReference type="Proteomes" id="UP001589894"/>
    </source>
</evidence>
<comment type="cofactor">
    <cofactor evidence="2">
        <name>Zn(2+)</name>
        <dbReference type="ChEBI" id="CHEBI:29105"/>
    </cofactor>
</comment>
<evidence type="ECO:0000256" key="1">
    <source>
        <dbReference type="ARBA" id="ARBA00001946"/>
    </source>
</evidence>
<dbReference type="InterPro" id="IPR020084">
    <property type="entry name" value="NUDIX_hydrolase_CS"/>
</dbReference>
<evidence type="ECO:0000256" key="7">
    <source>
        <dbReference type="ARBA" id="ARBA00022842"/>
    </source>
</evidence>
<dbReference type="Gene3D" id="3.90.79.10">
    <property type="entry name" value="Nucleoside Triphosphate Pyrophosphohydrolase"/>
    <property type="match status" value="1"/>
</dbReference>
<evidence type="ECO:0000259" key="11">
    <source>
        <dbReference type="PROSITE" id="PS51462"/>
    </source>
</evidence>
<organism evidence="12 13">
    <name type="scientific">Plantactinospora siamensis</name>
    <dbReference type="NCBI Taxonomy" id="555372"/>
    <lineage>
        <taxon>Bacteria</taxon>
        <taxon>Bacillati</taxon>
        <taxon>Actinomycetota</taxon>
        <taxon>Actinomycetes</taxon>
        <taxon>Micromonosporales</taxon>
        <taxon>Micromonosporaceae</taxon>
        <taxon>Plantactinospora</taxon>
    </lineage>
</organism>
<dbReference type="GO" id="GO:0016787">
    <property type="term" value="F:hydrolase activity"/>
    <property type="evidence" value="ECO:0007669"/>
    <property type="project" value="UniProtKB-KW"/>
</dbReference>
<dbReference type="InterPro" id="IPR000086">
    <property type="entry name" value="NUDIX_hydrolase_dom"/>
</dbReference>
<dbReference type="RefSeq" id="WP_377342185.1">
    <property type="nucleotide sequence ID" value="NZ_JBHLUE010000019.1"/>
</dbReference>
<proteinExistence type="inferred from homology"/>
<evidence type="ECO:0000256" key="4">
    <source>
        <dbReference type="ARBA" id="ARBA00012381"/>
    </source>
</evidence>
<comment type="caution">
    <text evidence="12">The sequence shown here is derived from an EMBL/GenBank/DDBJ whole genome shotgun (WGS) entry which is preliminary data.</text>
</comment>
<comment type="similarity">
    <text evidence="3">Belongs to the Nudix hydrolase family. NudC subfamily.</text>
</comment>
<keyword evidence="13" id="KW-1185">Reference proteome</keyword>
<keyword evidence="5" id="KW-0479">Metal-binding</keyword>
<evidence type="ECO:0000256" key="2">
    <source>
        <dbReference type="ARBA" id="ARBA00001947"/>
    </source>
</evidence>
<reference evidence="12 13" key="1">
    <citation type="submission" date="2024-09" db="EMBL/GenBank/DDBJ databases">
        <authorList>
            <person name="Sun Q."/>
            <person name="Mori K."/>
        </authorList>
    </citation>
    <scope>NUCLEOTIDE SEQUENCE [LARGE SCALE GENOMIC DNA]</scope>
    <source>
        <strain evidence="12 13">TBRC 2205</strain>
    </source>
</reference>
<dbReference type="InterPro" id="IPR049734">
    <property type="entry name" value="NudC-like_C"/>
</dbReference>
<evidence type="ECO:0000256" key="8">
    <source>
        <dbReference type="ARBA" id="ARBA00023027"/>
    </source>
</evidence>
<dbReference type="CDD" id="cd03429">
    <property type="entry name" value="NUDIX_NADH_pyrophosphatase_Nudt13"/>
    <property type="match status" value="1"/>
</dbReference>
<evidence type="ECO:0000256" key="9">
    <source>
        <dbReference type="ARBA" id="ARBA00023679"/>
    </source>
</evidence>
<evidence type="ECO:0000256" key="3">
    <source>
        <dbReference type="ARBA" id="ARBA00009595"/>
    </source>
</evidence>
<evidence type="ECO:0000313" key="12">
    <source>
        <dbReference type="EMBL" id="MFC0567021.1"/>
    </source>
</evidence>
<dbReference type="PRINTS" id="PR00502">
    <property type="entry name" value="NUDIXFAMILY"/>
</dbReference>
<name>A0ABV6P252_9ACTN</name>
<keyword evidence="7" id="KW-0460">Magnesium</keyword>
<dbReference type="Pfam" id="PF00293">
    <property type="entry name" value="NUDIX"/>
    <property type="match status" value="1"/>
</dbReference>
<dbReference type="InterPro" id="IPR050241">
    <property type="entry name" value="NAD-cap_RNA_hydrolase_NudC"/>
</dbReference>
<dbReference type="PANTHER" id="PTHR42904:SF6">
    <property type="entry name" value="NAD-CAPPED RNA HYDROLASE NUDT12"/>
    <property type="match status" value="1"/>
</dbReference>
<dbReference type="EC" id="3.6.1.22" evidence="4"/>
<gene>
    <name evidence="12" type="ORF">ACFFHU_23135</name>
</gene>
<keyword evidence="6 10" id="KW-0378">Hydrolase</keyword>
<dbReference type="PROSITE" id="PS51462">
    <property type="entry name" value="NUDIX"/>
    <property type="match status" value="1"/>
</dbReference>
<comment type="cofactor">
    <cofactor evidence="1">
        <name>Mg(2+)</name>
        <dbReference type="ChEBI" id="CHEBI:18420"/>
    </cofactor>
</comment>
<dbReference type="InterPro" id="IPR015797">
    <property type="entry name" value="NUDIX_hydrolase-like_dom_sf"/>
</dbReference>
<protein>
    <recommendedName>
        <fullName evidence="4">NAD(+) diphosphatase</fullName>
        <ecNumber evidence="4">3.6.1.22</ecNumber>
    </recommendedName>
</protein>
<comment type="catalytic activity">
    <reaction evidence="9">
        <text>a 5'-end NAD(+)-phospho-ribonucleoside in mRNA + H2O = a 5'-end phospho-adenosine-phospho-ribonucleoside in mRNA + beta-nicotinamide D-ribonucleotide + 2 H(+)</text>
        <dbReference type="Rhea" id="RHEA:60876"/>
        <dbReference type="Rhea" id="RHEA-COMP:15698"/>
        <dbReference type="Rhea" id="RHEA-COMP:15719"/>
        <dbReference type="ChEBI" id="CHEBI:14649"/>
        <dbReference type="ChEBI" id="CHEBI:15377"/>
        <dbReference type="ChEBI" id="CHEBI:15378"/>
        <dbReference type="ChEBI" id="CHEBI:144029"/>
        <dbReference type="ChEBI" id="CHEBI:144051"/>
    </reaction>
    <physiologicalReaction direction="left-to-right" evidence="9">
        <dbReference type="Rhea" id="RHEA:60877"/>
    </physiologicalReaction>
</comment>
<dbReference type="SUPFAM" id="SSF55811">
    <property type="entry name" value="Nudix"/>
    <property type="match status" value="1"/>
</dbReference>